<accession>A0ABD3RTE3</accession>
<reference evidence="5 6" key="1">
    <citation type="submission" date="2024-10" db="EMBL/GenBank/DDBJ databases">
        <title>Updated reference genomes for cyclostephanoid diatoms.</title>
        <authorList>
            <person name="Roberts W.R."/>
            <person name="Alverson A.J."/>
        </authorList>
    </citation>
    <scope>NUCLEOTIDE SEQUENCE [LARGE SCALE GENOMIC DNA]</scope>
    <source>
        <strain evidence="5 6">AJA228-03</strain>
    </source>
</reference>
<dbReference type="EC" id="2.5.1.32" evidence="2"/>
<dbReference type="AlphaFoldDB" id="A0ABD3RTE3"/>
<evidence type="ECO:0000256" key="2">
    <source>
        <dbReference type="ARBA" id="ARBA00012396"/>
    </source>
</evidence>
<dbReference type="PROSITE" id="PS01045">
    <property type="entry name" value="SQUALEN_PHYTOEN_SYN_2"/>
    <property type="match status" value="1"/>
</dbReference>
<dbReference type="InterPro" id="IPR044843">
    <property type="entry name" value="Trans_IPPS_bact-type"/>
</dbReference>
<dbReference type="EMBL" id="JALLPB020000278">
    <property type="protein sequence ID" value="KAL3811125.1"/>
    <property type="molecule type" value="Genomic_DNA"/>
</dbReference>
<evidence type="ECO:0000256" key="4">
    <source>
        <dbReference type="ARBA" id="ARBA00022746"/>
    </source>
</evidence>
<dbReference type="SFLD" id="SFLDG01018">
    <property type="entry name" value="Squalene/Phytoene_Synthase_Lik"/>
    <property type="match status" value="1"/>
</dbReference>
<organism evidence="5 6">
    <name type="scientific">Cyclostephanos tholiformis</name>
    <dbReference type="NCBI Taxonomy" id="382380"/>
    <lineage>
        <taxon>Eukaryota</taxon>
        <taxon>Sar</taxon>
        <taxon>Stramenopiles</taxon>
        <taxon>Ochrophyta</taxon>
        <taxon>Bacillariophyta</taxon>
        <taxon>Coscinodiscophyceae</taxon>
        <taxon>Thalassiosirophycidae</taxon>
        <taxon>Stephanodiscales</taxon>
        <taxon>Stephanodiscaceae</taxon>
        <taxon>Cyclostephanos</taxon>
    </lineage>
</organism>
<dbReference type="CDD" id="cd00683">
    <property type="entry name" value="Trans_IPPS_HH"/>
    <property type="match status" value="1"/>
</dbReference>
<proteinExistence type="predicted"/>
<dbReference type="InterPro" id="IPR008949">
    <property type="entry name" value="Isoprenoid_synthase_dom_sf"/>
</dbReference>
<evidence type="ECO:0000256" key="3">
    <source>
        <dbReference type="ARBA" id="ARBA00022679"/>
    </source>
</evidence>
<protein>
    <recommendedName>
        <fullName evidence="2">15-cis-phytoene synthase</fullName>
        <ecNumber evidence="2">2.5.1.32</ecNumber>
    </recommendedName>
</protein>
<comment type="caution">
    <text evidence="5">The sequence shown here is derived from an EMBL/GenBank/DDBJ whole genome shotgun (WGS) entry which is preliminary data.</text>
</comment>
<sequence length="568" mass="63273">MRIVPRAIVTALALSSGRSLIPNPTSFHHRRQHVAFGSGRRWDTTLMSEVVPQKDDVSLPFNAAGQKVSPNAHADAAGETHHAHHVNVVGGDGGRNSRDISNELSLGVTLDGGPVVDFASIKDTTSRAERALASAREKYEASADDGVMSIIEKSNSGGGRLMGINDDVVAEVGYEIGTFVDEFVDVASGENAHDLIQKCASYIRSKAGMGTFPQSWKGGNGGAEFFTKEETSRFDRLLARAYEESGIVTSAFAKTFYLGTQVLPEPAMKAIWAIYVWCRRTDEIVDAPRPEAEDPNNEMLTDLSVWEIRLEGLFNRGDVVDVLDLPLLDCKVKFPKLPITPFSDMIRGMLMDIPGLGQERYNTWDELHLYCYRVAGTVGLMSMPVFGCAPGYTDEMAKEPALSLGVAFQITNILRDVGEDAVKRGRVYLPQRDMDKFGVTQQQIFDQIVDENYINLMKYEIARARMYYARALRGVPMLRPESRLPVQLSCDAYGKILDKIEENQYDSLTKRAYVGKWEKLAGIPASWYRTLDLAKIVPLPEDWGKPSLDEYEKQLELILENTWKAQLR</sequence>
<dbReference type="SFLD" id="SFLDG01212">
    <property type="entry name" value="Phytoene_synthase_like"/>
    <property type="match status" value="1"/>
</dbReference>
<dbReference type="InterPro" id="IPR033904">
    <property type="entry name" value="Trans_IPPS_HH"/>
</dbReference>
<dbReference type="PROSITE" id="PS01044">
    <property type="entry name" value="SQUALEN_PHYTOEN_SYN_1"/>
    <property type="match status" value="1"/>
</dbReference>
<evidence type="ECO:0000313" key="5">
    <source>
        <dbReference type="EMBL" id="KAL3811125.1"/>
    </source>
</evidence>
<dbReference type="Pfam" id="PF00494">
    <property type="entry name" value="SQS_PSY"/>
    <property type="match status" value="1"/>
</dbReference>
<gene>
    <name evidence="5" type="ORF">ACHAXA_005936</name>
</gene>
<name>A0ABD3RTE3_9STRA</name>
<dbReference type="SFLD" id="SFLDS00005">
    <property type="entry name" value="Isoprenoid_Synthase_Type_I"/>
    <property type="match status" value="1"/>
</dbReference>
<dbReference type="Proteomes" id="UP001530377">
    <property type="component" value="Unassembled WGS sequence"/>
</dbReference>
<dbReference type="InterPro" id="IPR019845">
    <property type="entry name" value="Squalene/phytoene_synthase_CS"/>
</dbReference>
<dbReference type="Gene3D" id="1.10.600.10">
    <property type="entry name" value="Farnesyl Diphosphate Synthase"/>
    <property type="match status" value="1"/>
</dbReference>
<keyword evidence="3" id="KW-0808">Transferase</keyword>
<dbReference type="GO" id="GO:0016740">
    <property type="term" value="F:transferase activity"/>
    <property type="evidence" value="ECO:0007669"/>
    <property type="project" value="UniProtKB-KW"/>
</dbReference>
<dbReference type="SUPFAM" id="SSF48576">
    <property type="entry name" value="Terpenoid synthases"/>
    <property type="match status" value="1"/>
</dbReference>
<dbReference type="PANTHER" id="PTHR31480">
    <property type="entry name" value="BIFUNCTIONAL LYCOPENE CYCLASE/PHYTOENE SYNTHASE"/>
    <property type="match status" value="1"/>
</dbReference>
<dbReference type="GO" id="GO:0016117">
    <property type="term" value="P:carotenoid biosynthetic process"/>
    <property type="evidence" value="ECO:0007669"/>
    <property type="project" value="UniProtKB-KW"/>
</dbReference>
<keyword evidence="6" id="KW-1185">Reference proteome</keyword>
<comment type="catalytic activity">
    <reaction evidence="1">
        <text>2 (2E,6E,10E)-geranylgeranyl diphosphate = 15-cis-phytoene + 2 diphosphate</text>
        <dbReference type="Rhea" id="RHEA:34475"/>
        <dbReference type="ChEBI" id="CHEBI:27787"/>
        <dbReference type="ChEBI" id="CHEBI:33019"/>
        <dbReference type="ChEBI" id="CHEBI:58756"/>
        <dbReference type="EC" id="2.5.1.32"/>
    </reaction>
</comment>
<keyword evidence="4" id="KW-0125">Carotenoid biosynthesis</keyword>
<evidence type="ECO:0000256" key="1">
    <source>
        <dbReference type="ARBA" id="ARBA00001805"/>
    </source>
</evidence>
<dbReference type="InterPro" id="IPR002060">
    <property type="entry name" value="Squ/phyt_synthse"/>
</dbReference>
<evidence type="ECO:0000313" key="6">
    <source>
        <dbReference type="Proteomes" id="UP001530377"/>
    </source>
</evidence>